<name>A0A1H9IT36_9GAMM</name>
<reference evidence="10" key="1">
    <citation type="submission" date="2016-10" db="EMBL/GenBank/DDBJ databases">
        <authorList>
            <person name="Varghese N."/>
            <person name="Submissions S."/>
        </authorList>
    </citation>
    <scope>NUCLEOTIDE SEQUENCE [LARGE SCALE GENOMIC DNA]</scope>
    <source>
        <strain evidence="10">8N4</strain>
    </source>
</reference>
<evidence type="ECO:0000256" key="1">
    <source>
        <dbReference type="ARBA" id="ARBA00022438"/>
    </source>
</evidence>
<dbReference type="STRING" id="988801.SAMN05216522_106172"/>
<keyword evidence="3" id="KW-0479">Metal-binding</keyword>
<protein>
    <submittedName>
        <fullName evidence="9">Alkaline phosphatase isozyme conversion protein</fullName>
    </submittedName>
</protein>
<evidence type="ECO:0000256" key="7">
    <source>
        <dbReference type="SAM" id="SignalP"/>
    </source>
</evidence>
<dbReference type="OrthoDB" id="9762302at2"/>
<dbReference type="PANTHER" id="PTHR12147:SF56">
    <property type="entry name" value="AMINOPEPTIDASE YDR415C-RELATED"/>
    <property type="match status" value="1"/>
</dbReference>
<dbReference type="EMBL" id="FOGC01000006">
    <property type="protein sequence ID" value="SEQ77689.1"/>
    <property type="molecule type" value="Genomic_DNA"/>
</dbReference>
<dbReference type="GO" id="GO:0004177">
    <property type="term" value="F:aminopeptidase activity"/>
    <property type="evidence" value="ECO:0007669"/>
    <property type="project" value="UniProtKB-KW"/>
</dbReference>
<organism evidence="9 10">
    <name type="scientific">Rosenbergiella nectarea</name>
    <dbReference type="NCBI Taxonomy" id="988801"/>
    <lineage>
        <taxon>Bacteria</taxon>
        <taxon>Pseudomonadati</taxon>
        <taxon>Pseudomonadota</taxon>
        <taxon>Gammaproteobacteria</taxon>
        <taxon>Enterobacterales</taxon>
        <taxon>Erwiniaceae</taxon>
        <taxon>Rosenbergiella</taxon>
    </lineage>
</organism>
<dbReference type="Pfam" id="PF04389">
    <property type="entry name" value="Peptidase_M28"/>
    <property type="match status" value="1"/>
</dbReference>
<gene>
    <name evidence="9" type="ORF">SAMN05216522_106172</name>
</gene>
<keyword evidence="6" id="KW-0862">Zinc</keyword>
<dbReference type="AlphaFoldDB" id="A0A1H9IT36"/>
<dbReference type="RefSeq" id="WP_092675860.1">
    <property type="nucleotide sequence ID" value="NZ_FOGC01000006.1"/>
</dbReference>
<keyword evidence="10" id="KW-1185">Reference proteome</keyword>
<evidence type="ECO:0000256" key="4">
    <source>
        <dbReference type="ARBA" id="ARBA00022729"/>
    </source>
</evidence>
<feature type="chain" id="PRO_5017183022" evidence="7">
    <location>
        <begin position="28"/>
        <end position="331"/>
    </location>
</feature>
<feature type="domain" description="Peptidase M28" evidence="8">
    <location>
        <begin position="93"/>
        <end position="274"/>
    </location>
</feature>
<keyword evidence="1" id="KW-0031">Aminopeptidase</keyword>
<dbReference type="InterPro" id="IPR007484">
    <property type="entry name" value="Peptidase_M28"/>
</dbReference>
<evidence type="ECO:0000256" key="6">
    <source>
        <dbReference type="ARBA" id="ARBA00022833"/>
    </source>
</evidence>
<keyword evidence="4 7" id="KW-0732">Signal</keyword>
<dbReference type="GO" id="GO:0008235">
    <property type="term" value="F:metalloexopeptidase activity"/>
    <property type="evidence" value="ECO:0007669"/>
    <property type="project" value="InterPro"/>
</dbReference>
<keyword evidence="5" id="KW-0378">Hydrolase</keyword>
<dbReference type="GO" id="GO:0006508">
    <property type="term" value="P:proteolysis"/>
    <property type="evidence" value="ECO:0007669"/>
    <property type="project" value="UniProtKB-KW"/>
</dbReference>
<evidence type="ECO:0000313" key="10">
    <source>
        <dbReference type="Proteomes" id="UP000242515"/>
    </source>
</evidence>
<dbReference type="Gene3D" id="3.40.630.10">
    <property type="entry name" value="Zn peptidases"/>
    <property type="match status" value="1"/>
</dbReference>
<evidence type="ECO:0000256" key="2">
    <source>
        <dbReference type="ARBA" id="ARBA00022670"/>
    </source>
</evidence>
<dbReference type="SUPFAM" id="SSF53187">
    <property type="entry name" value="Zn-dependent exopeptidases"/>
    <property type="match status" value="1"/>
</dbReference>
<dbReference type="GO" id="GO:0046872">
    <property type="term" value="F:metal ion binding"/>
    <property type="evidence" value="ECO:0007669"/>
    <property type="project" value="UniProtKB-KW"/>
</dbReference>
<accession>A0A1H9IT36</accession>
<evidence type="ECO:0000259" key="8">
    <source>
        <dbReference type="Pfam" id="PF04389"/>
    </source>
</evidence>
<evidence type="ECO:0000256" key="3">
    <source>
        <dbReference type="ARBA" id="ARBA00022723"/>
    </source>
</evidence>
<dbReference type="Proteomes" id="UP000242515">
    <property type="component" value="Unassembled WGS sequence"/>
</dbReference>
<sequence length="331" mass="36128">MLSLLKNKSALAALYLGFLLTPFAGHADSDSNLGKVAEQHTRYIATYFPGRMSGTPAEFLTAEYLLQQFSQLGYRVHIRYEPGAVRPLSATSVVAERPGQLPQEIVVMTHIDTPQSYTAQQRLHNVGGLNCQGVDNNAASLGVMLELAKRLADHHNGYRLRFVALGGTQPPLQGMSDYLKSLSGDQRKNMLLVVDMTNIVAGKHLAFLSGNTTAAAVRKQTTDQAKAIAQQHAIQLLTAQLASSRSRTLTAYEQVGLPYLRVTSSDAGKLTTLATGETQSVLRDNAAKDNLAYINRHYPHRLTQRSYQLVTILTPLLRGSLTPTHASAIKH</sequence>
<feature type="signal peptide" evidence="7">
    <location>
        <begin position="1"/>
        <end position="27"/>
    </location>
</feature>
<dbReference type="InterPro" id="IPR045175">
    <property type="entry name" value="M28_fam"/>
</dbReference>
<evidence type="ECO:0000256" key="5">
    <source>
        <dbReference type="ARBA" id="ARBA00022801"/>
    </source>
</evidence>
<proteinExistence type="predicted"/>
<dbReference type="PANTHER" id="PTHR12147">
    <property type="entry name" value="METALLOPEPTIDASE M28 FAMILY MEMBER"/>
    <property type="match status" value="1"/>
</dbReference>
<keyword evidence="2" id="KW-0645">Protease</keyword>
<evidence type="ECO:0000313" key="9">
    <source>
        <dbReference type="EMBL" id="SEQ77689.1"/>
    </source>
</evidence>